<comment type="subcellular location">
    <subcellularLocation>
        <location evidence="1">Mitochondrion matrix</location>
    </subcellularLocation>
</comment>
<dbReference type="InterPro" id="IPR050435">
    <property type="entry name" value="MZM1/LYRM7"/>
</dbReference>
<evidence type="ECO:0000256" key="3">
    <source>
        <dbReference type="ARBA" id="ARBA00023128"/>
    </source>
</evidence>
<proteinExistence type="inferred from homology"/>
<dbReference type="PANTHER" id="PTHR46749">
    <property type="entry name" value="COMPLEX III ASSEMBLY FACTOR LYRM7"/>
    <property type="match status" value="1"/>
</dbReference>
<dbReference type="AlphaFoldDB" id="A0A8J6KD50"/>
<comment type="similarity">
    <text evidence="2">Belongs to the complex I LYR family.</text>
</comment>
<dbReference type="InterPro" id="IPR008011">
    <property type="entry name" value="Complex1_LYR_dom"/>
</dbReference>
<evidence type="ECO:0000313" key="12">
    <source>
        <dbReference type="Proteomes" id="UP000770717"/>
    </source>
</evidence>
<evidence type="ECO:0000256" key="6">
    <source>
        <dbReference type="ARBA" id="ARBA00025809"/>
    </source>
</evidence>
<comment type="function">
    <text evidence="5">Assembly factor required for Rieske Fe-S protein UQCRFS1 incorporation into the cytochrome b-c1 (CIII) complex. Functions as a chaperone, binding to this subunit within the mitochondrial matrix and stabilizing it prior to its translocation and insertion into the late CIII dimeric intermediate within the mitochondrial inner membrane.</text>
</comment>
<sequence length="104" mass="11871">MDGRMKVLNLFKALHRTRLNVFQNDLRALEAARQKINEEFQKNKNESAPEKISELLKIGQDVEILLRTTVIQGVHTDSNTIGMSSMSILGYPRMQINEVITNDT</sequence>
<dbReference type="Proteomes" id="UP000770717">
    <property type="component" value="Unassembled WGS sequence"/>
</dbReference>
<evidence type="ECO:0000259" key="10">
    <source>
        <dbReference type="Pfam" id="PF05347"/>
    </source>
</evidence>
<keyword evidence="12" id="KW-1185">Reference proteome</keyword>
<protein>
    <recommendedName>
        <fullName evidence="7">Complex III assembly factor LYRM7</fullName>
    </recommendedName>
    <alternativeName>
        <fullName evidence="8">LYR motif-containing protein 7</fullName>
    </alternativeName>
</protein>
<gene>
    <name evidence="11" type="ORF">GDO78_007577</name>
</gene>
<evidence type="ECO:0000256" key="9">
    <source>
        <dbReference type="SAM" id="Coils"/>
    </source>
</evidence>
<feature type="domain" description="Complex 1 LYR protein" evidence="10">
    <location>
        <begin position="6"/>
        <end position="61"/>
    </location>
</feature>
<dbReference type="GO" id="GO:0005759">
    <property type="term" value="C:mitochondrial matrix"/>
    <property type="evidence" value="ECO:0007669"/>
    <property type="project" value="UniProtKB-SubCell"/>
</dbReference>
<dbReference type="GO" id="GO:0034551">
    <property type="term" value="P:mitochondrial respiratory chain complex III assembly"/>
    <property type="evidence" value="ECO:0007669"/>
    <property type="project" value="InterPro"/>
</dbReference>
<comment type="caution">
    <text evidence="11">The sequence shown here is derived from an EMBL/GenBank/DDBJ whole genome shotgun (WGS) entry which is preliminary data.</text>
</comment>
<dbReference type="GO" id="GO:0044183">
    <property type="term" value="F:protein folding chaperone"/>
    <property type="evidence" value="ECO:0007669"/>
    <property type="project" value="TreeGrafter"/>
</dbReference>
<evidence type="ECO:0000256" key="5">
    <source>
        <dbReference type="ARBA" id="ARBA00025430"/>
    </source>
</evidence>
<keyword evidence="3" id="KW-0496">Mitochondrion</keyword>
<organism evidence="11 12">
    <name type="scientific">Eleutherodactylus coqui</name>
    <name type="common">Puerto Rican coqui</name>
    <dbReference type="NCBI Taxonomy" id="57060"/>
    <lineage>
        <taxon>Eukaryota</taxon>
        <taxon>Metazoa</taxon>
        <taxon>Chordata</taxon>
        <taxon>Craniata</taxon>
        <taxon>Vertebrata</taxon>
        <taxon>Euteleostomi</taxon>
        <taxon>Amphibia</taxon>
        <taxon>Batrachia</taxon>
        <taxon>Anura</taxon>
        <taxon>Neobatrachia</taxon>
        <taxon>Hyloidea</taxon>
        <taxon>Eleutherodactylidae</taxon>
        <taxon>Eleutherodactylinae</taxon>
        <taxon>Eleutherodactylus</taxon>
        <taxon>Eleutherodactylus</taxon>
    </lineage>
</organism>
<evidence type="ECO:0000313" key="11">
    <source>
        <dbReference type="EMBL" id="KAG9487851.1"/>
    </source>
</evidence>
<keyword evidence="4" id="KW-0143">Chaperone</keyword>
<evidence type="ECO:0000256" key="2">
    <source>
        <dbReference type="ARBA" id="ARBA00009508"/>
    </source>
</evidence>
<accession>A0A8J6KD50</accession>
<keyword evidence="9" id="KW-0175">Coiled coil</keyword>
<dbReference type="Pfam" id="PF05347">
    <property type="entry name" value="Complex1_LYR"/>
    <property type="match status" value="1"/>
</dbReference>
<feature type="coiled-coil region" evidence="9">
    <location>
        <begin position="19"/>
        <end position="46"/>
    </location>
</feature>
<reference evidence="11" key="1">
    <citation type="thesis" date="2020" institute="ProQuest LLC" country="789 East Eisenhower Parkway, Ann Arbor, MI, USA">
        <title>Comparative Genomics and Chromosome Evolution.</title>
        <authorList>
            <person name="Mudd A.B."/>
        </authorList>
    </citation>
    <scope>NUCLEOTIDE SEQUENCE</scope>
    <source>
        <strain evidence="11">HN-11 Male</strain>
        <tissue evidence="11">Kidney and liver</tissue>
    </source>
</reference>
<evidence type="ECO:0000256" key="8">
    <source>
        <dbReference type="ARBA" id="ARBA00031830"/>
    </source>
</evidence>
<dbReference type="EMBL" id="WNTK01000003">
    <property type="protein sequence ID" value="KAG9487851.1"/>
    <property type="molecule type" value="Genomic_DNA"/>
</dbReference>
<dbReference type="InterPro" id="IPR045298">
    <property type="entry name" value="Complex1_LYR_LYRM7"/>
</dbReference>
<evidence type="ECO:0000256" key="7">
    <source>
        <dbReference type="ARBA" id="ARBA00026165"/>
    </source>
</evidence>
<dbReference type="CDD" id="cd20267">
    <property type="entry name" value="Complex1_LYR_LYRM7"/>
    <property type="match status" value="1"/>
</dbReference>
<evidence type="ECO:0000256" key="4">
    <source>
        <dbReference type="ARBA" id="ARBA00023186"/>
    </source>
</evidence>
<dbReference type="PANTHER" id="PTHR46749:SF1">
    <property type="entry name" value="COMPLEX III ASSEMBLY FACTOR LYRM7"/>
    <property type="match status" value="1"/>
</dbReference>
<evidence type="ECO:0000256" key="1">
    <source>
        <dbReference type="ARBA" id="ARBA00004305"/>
    </source>
</evidence>
<comment type="subunit">
    <text evidence="6">Interacts with UQCRFS1.</text>
</comment>
<dbReference type="OrthoDB" id="529194at2759"/>
<name>A0A8J6KD50_ELECQ</name>